<dbReference type="RefSeq" id="WP_328955179.1">
    <property type="nucleotide sequence ID" value="NZ_CP108110.1"/>
</dbReference>
<organism evidence="7 8">
    <name type="scientific">Kitasatospora purpeofusca</name>
    <dbReference type="NCBI Taxonomy" id="67352"/>
    <lineage>
        <taxon>Bacteria</taxon>
        <taxon>Bacillati</taxon>
        <taxon>Actinomycetota</taxon>
        <taxon>Actinomycetes</taxon>
        <taxon>Kitasatosporales</taxon>
        <taxon>Streptomycetaceae</taxon>
        <taxon>Kitasatospora</taxon>
    </lineage>
</organism>
<dbReference type="Gene3D" id="1.10.510.10">
    <property type="entry name" value="Transferase(Phosphotransferase) domain 1"/>
    <property type="match status" value="1"/>
</dbReference>
<sequence>MQAGDVVGGRYRLDRELGRGGFGVVWAAHDETIGRAVALKVLSDEKAGDEEAVGRFIREARTVGLLSNPHIVTLYDYGRVQDGERSTHYLVMELVRGRSLAQVMRDGLPEPAVSLRWVRQICKALDAAHRNGVVHRDIKPENIMITDTGEAKVLDFGIARLLSQPAAGGLTSTDVVIGTPVYLAPECWAGLPIDGRADLYALGVVLYQLCTGRRPFTANQAVTMMYAHLNEQPLPPDTADPALDRLILQLLAKKAEDRPADAAEVRQRLRDLKALRDRKGGTDPEALRQKADDAWRRGAAGSPERAAEQLVGLIPQFARAFGTADPRTLRTCHDLALWLARSGRPRAAVALLRELLPVLDGHPRARADVDRDLERWERDSADTAPDPARPLVLAELLDGTAQSG</sequence>
<dbReference type="Gene3D" id="3.30.200.20">
    <property type="entry name" value="Phosphorylase Kinase, domain 1"/>
    <property type="match status" value="1"/>
</dbReference>
<keyword evidence="2 5" id="KW-0547">Nucleotide-binding</keyword>
<keyword evidence="1" id="KW-0808">Transferase</keyword>
<keyword evidence="3 7" id="KW-0418">Kinase</keyword>
<feature type="binding site" evidence="5">
    <location>
        <position position="40"/>
    </location>
    <ligand>
        <name>ATP</name>
        <dbReference type="ChEBI" id="CHEBI:30616"/>
    </ligand>
</feature>
<dbReference type="EMBL" id="CP108110">
    <property type="protein sequence ID" value="WUQ84304.1"/>
    <property type="molecule type" value="Genomic_DNA"/>
</dbReference>
<name>A0ABZ1U1X9_9ACTN</name>
<dbReference type="GO" id="GO:0004674">
    <property type="term" value="F:protein serine/threonine kinase activity"/>
    <property type="evidence" value="ECO:0007669"/>
    <property type="project" value="UniProtKB-KW"/>
</dbReference>
<reference evidence="7" key="1">
    <citation type="submission" date="2022-10" db="EMBL/GenBank/DDBJ databases">
        <title>The complete genomes of actinobacterial strains from the NBC collection.</title>
        <authorList>
            <person name="Joergensen T.S."/>
            <person name="Alvarez Arevalo M."/>
            <person name="Sterndorff E.B."/>
            <person name="Faurdal D."/>
            <person name="Vuksanovic O."/>
            <person name="Mourched A.-S."/>
            <person name="Charusanti P."/>
            <person name="Shaw S."/>
            <person name="Blin K."/>
            <person name="Weber T."/>
        </authorList>
    </citation>
    <scope>NUCLEOTIDE SEQUENCE</scope>
    <source>
        <strain evidence="7">NBC_00222</strain>
    </source>
</reference>
<evidence type="ECO:0000256" key="4">
    <source>
        <dbReference type="ARBA" id="ARBA00022840"/>
    </source>
</evidence>
<protein>
    <submittedName>
        <fullName evidence="7">Serine/threonine protein kinase</fullName>
    </submittedName>
</protein>
<dbReference type="SUPFAM" id="SSF56112">
    <property type="entry name" value="Protein kinase-like (PK-like)"/>
    <property type="match status" value="1"/>
</dbReference>
<evidence type="ECO:0000256" key="2">
    <source>
        <dbReference type="ARBA" id="ARBA00022741"/>
    </source>
</evidence>
<dbReference type="InterPro" id="IPR017441">
    <property type="entry name" value="Protein_kinase_ATP_BS"/>
</dbReference>
<dbReference type="SMART" id="SM00220">
    <property type="entry name" value="S_TKc"/>
    <property type="match status" value="1"/>
</dbReference>
<dbReference type="InterPro" id="IPR008271">
    <property type="entry name" value="Ser/Thr_kinase_AS"/>
</dbReference>
<dbReference type="InterPro" id="IPR000719">
    <property type="entry name" value="Prot_kinase_dom"/>
</dbReference>
<evidence type="ECO:0000256" key="3">
    <source>
        <dbReference type="ARBA" id="ARBA00022777"/>
    </source>
</evidence>
<dbReference type="PANTHER" id="PTHR43289:SF30">
    <property type="entry name" value="NON-SPECIFIC SERINE_THREONINE PROTEIN KINASE"/>
    <property type="match status" value="1"/>
</dbReference>
<keyword evidence="7" id="KW-0723">Serine/threonine-protein kinase</keyword>
<proteinExistence type="predicted"/>
<dbReference type="PROSITE" id="PS00107">
    <property type="entry name" value="PROTEIN_KINASE_ATP"/>
    <property type="match status" value="1"/>
</dbReference>
<dbReference type="PANTHER" id="PTHR43289">
    <property type="entry name" value="MITOGEN-ACTIVATED PROTEIN KINASE KINASE KINASE 20-RELATED"/>
    <property type="match status" value="1"/>
</dbReference>
<evidence type="ECO:0000256" key="1">
    <source>
        <dbReference type="ARBA" id="ARBA00022679"/>
    </source>
</evidence>
<dbReference type="Proteomes" id="UP001432222">
    <property type="component" value="Chromosome"/>
</dbReference>
<dbReference type="PROSITE" id="PS50011">
    <property type="entry name" value="PROTEIN_KINASE_DOM"/>
    <property type="match status" value="1"/>
</dbReference>
<dbReference type="Pfam" id="PF00069">
    <property type="entry name" value="Pkinase"/>
    <property type="match status" value="1"/>
</dbReference>
<feature type="domain" description="Protein kinase" evidence="6">
    <location>
        <begin position="11"/>
        <end position="270"/>
    </location>
</feature>
<keyword evidence="8" id="KW-1185">Reference proteome</keyword>
<accession>A0ABZ1U1X9</accession>
<evidence type="ECO:0000313" key="7">
    <source>
        <dbReference type="EMBL" id="WUQ84304.1"/>
    </source>
</evidence>
<dbReference type="CDD" id="cd14014">
    <property type="entry name" value="STKc_PknB_like"/>
    <property type="match status" value="1"/>
</dbReference>
<dbReference type="PROSITE" id="PS00108">
    <property type="entry name" value="PROTEIN_KINASE_ST"/>
    <property type="match status" value="1"/>
</dbReference>
<keyword evidence="4 5" id="KW-0067">ATP-binding</keyword>
<evidence type="ECO:0000259" key="6">
    <source>
        <dbReference type="PROSITE" id="PS50011"/>
    </source>
</evidence>
<evidence type="ECO:0000256" key="5">
    <source>
        <dbReference type="PROSITE-ProRule" id="PRU10141"/>
    </source>
</evidence>
<gene>
    <name evidence="7" type="ORF">OHA16_15835</name>
</gene>
<dbReference type="InterPro" id="IPR011009">
    <property type="entry name" value="Kinase-like_dom_sf"/>
</dbReference>
<evidence type="ECO:0000313" key="8">
    <source>
        <dbReference type="Proteomes" id="UP001432222"/>
    </source>
</evidence>